<keyword evidence="3" id="KW-0653">Protein transport</keyword>
<evidence type="ECO:0000256" key="3">
    <source>
        <dbReference type="PIRNR" id="PIRNR007949"/>
    </source>
</evidence>
<dbReference type="GO" id="GO:0016197">
    <property type="term" value="P:endosomal transport"/>
    <property type="evidence" value="ECO:0007669"/>
    <property type="project" value="TreeGrafter"/>
</dbReference>
<dbReference type="VEuPathDB" id="VectorBase:AALB20_029273"/>
<dbReference type="GO" id="GO:0003779">
    <property type="term" value="F:actin binding"/>
    <property type="evidence" value="ECO:0007669"/>
    <property type="project" value="TreeGrafter"/>
</dbReference>
<keyword evidence="3" id="KW-0813">Transport</keyword>
<dbReference type="PANTHER" id="PTHR12811">
    <property type="entry name" value="VACUOLAR PROTEIN SORTING VPS16"/>
    <property type="match status" value="1"/>
</dbReference>
<protein>
    <recommendedName>
        <fullName evidence="2 3">Vacuolar protein sorting-associated protein 16 homolog</fullName>
    </recommendedName>
</protein>
<dbReference type="GO" id="GO:0005765">
    <property type="term" value="C:lysosomal membrane"/>
    <property type="evidence" value="ECO:0007669"/>
    <property type="project" value="UniProtKB-SubCell"/>
</dbReference>
<dbReference type="PIRSF" id="PIRSF007949">
    <property type="entry name" value="VPS16"/>
    <property type="match status" value="1"/>
</dbReference>
<evidence type="ECO:0000256" key="1">
    <source>
        <dbReference type="ARBA" id="ARBA00009250"/>
    </source>
</evidence>
<comment type="subcellular location">
    <subcellularLocation>
        <location evidence="3">Late endosome membrane</location>
        <topology evidence="3">Peripheral membrane protein</topology>
        <orientation evidence="3">Cytoplasmic side</orientation>
    </subcellularLocation>
    <subcellularLocation>
        <location evidence="3">Lysosome membrane</location>
        <topology evidence="3">Peripheral membrane protein</topology>
        <orientation evidence="3">Cytoplasmic side</orientation>
    </subcellularLocation>
    <text evidence="3">Cytoplasmic, peripheral membrane protein associated with late endosomes/lysosomes.</text>
</comment>
<keyword evidence="7" id="KW-1185">Reference proteome</keyword>
<evidence type="ECO:0000259" key="5">
    <source>
        <dbReference type="Pfam" id="PF04841"/>
    </source>
</evidence>
<dbReference type="AlphaFoldDB" id="A0A182FIV9"/>
<keyword evidence="3" id="KW-0967">Endosome</keyword>
<name>A0A182FIV9_ANOAL</name>
<reference evidence="6 7" key="1">
    <citation type="journal article" date="2017" name="G3 (Bethesda)">
        <title>The Physical Genome Mapping of Anopheles albimanus Corrected Scaffold Misassemblies and Identified Interarm Rearrangements in Genus Anopheles.</title>
        <authorList>
            <person name="Artemov G.N."/>
            <person name="Peery A.N."/>
            <person name="Jiang X."/>
            <person name="Tu Z."/>
            <person name="Stegniy V.N."/>
            <person name="Sharakhova M.V."/>
            <person name="Sharakhov I.V."/>
        </authorList>
    </citation>
    <scope>NUCLEOTIDE SEQUENCE [LARGE SCALE GENOMIC DNA]</scope>
    <source>
        <strain evidence="6 7">ALBI9_A</strain>
    </source>
</reference>
<organism evidence="6 7">
    <name type="scientific">Anopheles albimanus</name>
    <name type="common">New world malaria mosquito</name>
    <dbReference type="NCBI Taxonomy" id="7167"/>
    <lineage>
        <taxon>Eukaryota</taxon>
        <taxon>Metazoa</taxon>
        <taxon>Ecdysozoa</taxon>
        <taxon>Arthropoda</taxon>
        <taxon>Hexapoda</taxon>
        <taxon>Insecta</taxon>
        <taxon>Pterygota</taxon>
        <taxon>Neoptera</taxon>
        <taxon>Endopterygota</taxon>
        <taxon>Diptera</taxon>
        <taxon>Nematocera</taxon>
        <taxon>Culicoidea</taxon>
        <taxon>Culicidae</taxon>
        <taxon>Anophelinae</taxon>
        <taxon>Anopheles</taxon>
    </lineage>
</organism>
<dbReference type="GO" id="GO:0031902">
    <property type="term" value="C:late endosome membrane"/>
    <property type="evidence" value="ECO:0007669"/>
    <property type="project" value="UniProtKB-SubCell"/>
</dbReference>
<comment type="similarity">
    <text evidence="1 3">Belongs to the VPS16 family.</text>
</comment>
<dbReference type="Pfam" id="PF04840">
    <property type="entry name" value="Vps16_C"/>
    <property type="match status" value="1"/>
</dbReference>
<dbReference type="Pfam" id="PF04841">
    <property type="entry name" value="Vps16_N"/>
    <property type="match status" value="1"/>
</dbReference>
<dbReference type="PANTHER" id="PTHR12811:SF0">
    <property type="entry name" value="VACUOLAR PROTEIN SORTING-ASSOCIATED PROTEIN 16 HOMOLOG"/>
    <property type="match status" value="1"/>
</dbReference>
<dbReference type="SUPFAM" id="SSF50978">
    <property type="entry name" value="WD40 repeat-like"/>
    <property type="match status" value="1"/>
</dbReference>
<dbReference type="Gene3D" id="1.10.150.780">
    <property type="entry name" value="Vps16, C-terminal region"/>
    <property type="match status" value="1"/>
</dbReference>
<dbReference type="GO" id="GO:0006886">
    <property type="term" value="P:intracellular protein transport"/>
    <property type="evidence" value="ECO:0007669"/>
    <property type="project" value="InterPro"/>
</dbReference>
<dbReference type="InterPro" id="IPR038132">
    <property type="entry name" value="Vps16_C_sf"/>
</dbReference>
<evidence type="ECO:0000313" key="7">
    <source>
        <dbReference type="Proteomes" id="UP000069272"/>
    </source>
</evidence>
<comment type="function">
    <text evidence="3">Plays a role in vesicle-mediated protein trafficking to lysosomal compartments including the endocytic membrane transport and autophagic pathways. Believed to act as a core component of the putative HOPS and CORVET endosomal tethering complexes.</text>
</comment>
<dbReference type="InterPro" id="IPR006926">
    <property type="entry name" value="Vps16_N"/>
</dbReference>
<evidence type="ECO:0000259" key="4">
    <source>
        <dbReference type="Pfam" id="PF04840"/>
    </source>
</evidence>
<dbReference type="Proteomes" id="UP000069272">
    <property type="component" value="Chromosome X"/>
</dbReference>
<keyword evidence="3" id="KW-0458">Lysosome</keyword>
<dbReference type="GO" id="GO:0033263">
    <property type="term" value="C:CORVET complex"/>
    <property type="evidence" value="ECO:0007669"/>
    <property type="project" value="UniProtKB-UniRule"/>
</dbReference>
<accession>A0A182FIV9</accession>
<dbReference type="EnsemblMetazoa" id="AALB006454-RA">
    <property type="protein sequence ID" value="AALB006454-PA"/>
    <property type="gene ID" value="AALB006454"/>
</dbReference>
<sequence length="842" mass="95190">MSLLYNTGEWFTLEQGGSFRKVELYKMKWPPNIDLDQMKVYAAPYGGPIAVMKDRNSFLKIEGGTSTRPVIRIFNCVGKQISSINWDCGEIVTIGWSDAEELVVVQDDGTVFIYDMFGTFVHKFSVSKDVTDVTEARIFQSASGTGVAAMTGTAKIYVLNNIKDPKSRPLSDLLNITNSQGCWEMVSKDRTTVCVVTQGPDVIVARYGDNALTTPPISLTVDYKSFTLMCASFDHQHLALLTNTGCLWMGSSDLRQKYCEFTTGRTERPTQLAWCLDGSPGYETPAVIICYSNMLQIVLTTGESSIYSYDSTVTLVQEMDSVRVISSSSHDLMQRVPSCTKKIFGISISEPASFLFVAHCKFQERSHQSNEYLCLTAGKLRGAVADCIEAAGYEFDPNTQKSLIRAAYFGKSFLADYNVIEYVRMCKTLKVLNALRDPNVAIPITIRQYVSAIPFEHLQPIVVLDRLMFRKYYGLAMQIAKYLNILEKRILEHWAFQKLAQDKNDDEVARKIAAKFASAGLQQPMSFASVAERAQQIGKIKLAITLLEMETKKKLQVPLLLKLGASEKALIAATQSGDIDLIYMALLEMKNTTELAKFHMTIRRYPLAQNLYKKYCQLNSLSTLKDIHSQEDDFLAQAELTLREALKMGQLDASIPDVSGNFRRVGKSLEADLCDEAKKLAKHQKLLNDKYQKQFQGLALHATVRKLLQLGDVRYAEKLKSEFKLPDRRYWWVRVQTMAENYMWEDLERFAKAKKSPIGYEPFVEVCLRQQNVQEAKKYLPRCGEDTKLKWYLRASCYAEAANIAFMQKDIESLLKILDYCASDATLLSTVQNMILEVSEKK</sequence>
<reference evidence="6" key="2">
    <citation type="submission" date="2022-08" db="UniProtKB">
        <authorList>
            <consortium name="EnsemblMetazoa"/>
        </authorList>
    </citation>
    <scope>IDENTIFICATION</scope>
    <source>
        <strain evidence="6">STECLA/ALBI9_A</strain>
    </source>
</reference>
<dbReference type="GO" id="GO:0042144">
    <property type="term" value="P:vacuole fusion, non-autophagic"/>
    <property type="evidence" value="ECO:0007669"/>
    <property type="project" value="TreeGrafter"/>
</dbReference>
<dbReference type="InterPro" id="IPR016534">
    <property type="entry name" value="VPS16"/>
</dbReference>
<keyword evidence="3" id="KW-0472">Membrane</keyword>
<evidence type="ECO:0000256" key="2">
    <source>
        <dbReference type="ARBA" id="ARBA00017947"/>
    </source>
</evidence>
<evidence type="ECO:0000313" key="6">
    <source>
        <dbReference type="EnsemblMetazoa" id="AALB006454-PA"/>
    </source>
</evidence>
<dbReference type="GO" id="GO:0030897">
    <property type="term" value="C:HOPS complex"/>
    <property type="evidence" value="ECO:0007669"/>
    <property type="project" value="UniProtKB-UniRule"/>
</dbReference>
<feature type="domain" description="Vps16 C-terminal" evidence="4">
    <location>
        <begin position="525"/>
        <end position="835"/>
    </location>
</feature>
<dbReference type="VEuPathDB" id="VectorBase:AALB006454"/>
<proteinExistence type="inferred from homology"/>
<dbReference type="STRING" id="7167.A0A182FIV9"/>
<dbReference type="InterPro" id="IPR036322">
    <property type="entry name" value="WD40_repeat_dom_sf"/>
</dbReference>
<dbReference type="InterPro" id="IPR006925">
    <property type="entry name" value="Vps16_C"/>
</dbReference>
<feature type="domain" description="Vps16 N-terminal" evidence="5">
    <location>
        <begin position="6"/>
        <end position="424"/>
    </location>
</feature>